<reference evidence="2" key="1">
    <citation type="journal article" date="2019" name="Int. J. Syst. Evol. Microbiol.">
        <title>The Global Catalogue of Microorganisms (GCM) 10K type strain sequencing project: providing services to taxonomists for standard genome sequencing and annotation.</title>
        <authorList>
            <consortium name="The Broad Institute Genomics Platform"/>
            <consortium name="The Broad Institute Genome Sequencing Center for Infectious Disease"/>
            <person name="Wu L."/>
            <person name="Ma J."/>
        </authorList>
    </citation>
    <scope>NUCLEOTIDE SEQUENCE [LARGE SCALE GENOMIC DNA]</scope>
    <source>
        <strain evidence="2">XZYJ18</strain>
    </source>
</reference>
<evidence type="ECO:0000313" key="2">
    <source>
        <dbReference type="Proteomes" id="UP001595923"/>
    </source>
</evidence>
<proteinExistence type="predicted"/>
<comment type="caution">
    <text evidence="1">The sequence shown here is derived from an EMBL/GenBank/DDBJ whole genome shotgun (WGS) entry which is preliminary data.</text>
</comment>
<protein>
    <submittedName>
        <fullName evidence="1">Uncharacterized protein</fullName>
    </submittedName>
</protein>
<keyword evidence="2" id="KW-1185">Reference proteome</keyword>
<dbReference type="InterPro" id="IPR045428">
    <property type="entry name" value="EACC1"/>
</dbReference>
<dbReference type="Pfam" id="PF19953">
    <property type="entry name" value="EACC1"/>
    <property type="match status" value="1"/>
</dbReference>
<dbReference type="Proteomes" id="UP001595923">
    <property type="component" value="Unassembled WGS sequence"/>
</dbReference>
<organism evidence="1 2">
    <name type="scientific">Nocardiopsis mangrovi</name>
    <dbReference type="NCBI Taxonomy" id="1179818"/>
    <lineage>
        <taxon>Bacteria</taxon>
        <taxon>Bacillati</taxon>
        <taxon>Actinomycetota</taxon>
        <taxon>Actinomycetes</taxon>
        <taxon>Streptosporangiales</taxon>
        <taxon>Nocardiopsidaceae</taxon>
        <taxon>Nocardiopsis</taxon>
    </lineage>
</organism>
<accession>A0ABV9E4A8</accession>
<name>A0ABV9E4A8_9ACTN</name>
<gene>
    <name evidence="1" type="ORF">ACFO4E_29025</name>
</gene>
<evidence type="ECO:0000313" key="1">
    <source>
        <dbReference type="EMBL" id="MFC4565916.1"/>
    </source>
</evidence>
<dbReference type="EMBL" id="JBHSFQ010000052">
    <property type="protein sequence ID" value="MFC4565916.1"/>
    <property type="molecule type" value="Genomic_DNA"/>
</dbReference>
<dbReference type="RefSeq" id="WP_378580334.1">
    <property type="nucleotide sequence ID" value="NZ_JBHSFQ010000052.1"/>
</dbReference>
<sequence>MPDSTRRRKGRVVELQIRIEGGTADDYVSLADWLNGNRDFRGLVHQETGPPVDGRLDGGLIELLTVAVGSGGLGVALTTSLNSWLRTRRGDITVKITVTPDSRTVELSARQPNTRELDLLSEILRDSDER</sequence>